<name>A0A0G1VFT8_9BACT</name>
<evidence type="ECO:0000313" key="7">
    <source>
        <dbReference type="EMBL" id="KKU77033.1"/>
    </source>
</evidence>
<dbReference type="SUPFAM" id="SSF53448">
    <property type="entry name" value="Nucleotide-diphospho-sugar transferases"/>
    <property type="match status" value="1"/>
</dbReference>
<evidence type="ECO:0000256" key="5">
    <source>
        <dbReference type="ARBA" id="ARBA00048128"/>
    </source>
</evidence>
<dbReference type="Pfam" id="PF00483">
    <property type="entry name" value="NTP_transferase"/>
    <property type="match status" value="1"/>
</dbReference>
<gene>
    <name evidence="7" type="ORF">UY02_C0008G0013</name>
</gene>
<evidence type="ECO:0000256" key="3">
    <source>
        <dbReference type="ARBA" id="ARBA00022679"/>
    </source>
</evidence>
<sequence>MAGPNKFKIDTAVIAAAGFGARLLPLTLHQSKPMMPIADRPLIHYIVDQIAAGGIRRFVVIINPKFQDIRRYIDYQNKQGEWRDYKFIIVEKKSKGFADSVLAAEKFVGKSHFIVAACDDIIDAKIPPFLSLIKIFRHYHRPVAILREISVKQISQYGVISGAKLANDIWNIKDVVEKPSPKNAPSSLGAIADYVLPPTIFRYIKLMKKSMPQGKAMPAGRQEPTVIDALKFYIAGGGQLLGWVFRGHHFDGGSKIGLLQASSYFSAKHPELGPAFKKYLKSL</sequence>
<accession>A0A0G1VFT8</accession>
<dbReference type="AlphaFoldDB" id="A0A0G1VFT8"/>
<reference evidence="7 8" key="1">
    <citation type="journal article" date="2015" name="Nature">
        <title>rRNA introns, odd ribosomes, and small enigmatic genomes across a large radiation of phyla.</title>
        <authorList>
            <person name="Brown C.T."/>
            <person name="Hug L.A."/>
            <person name="Thomas B.C."/>
            <person name="Sharon I."/>
            <person name="Castelle C.J."/>
            <person name="Singh A."/>
            <person name="Wilkins M.J."/>
            <person name="Williams K.H."/>
            <person name="Banfield J.F."/>
        </authorList>
    </citation>
    <scope>NUCLEOTIDE SEQUENCE [LARGE SCALE GENOMIC DNA]</scope>
</reference>
<protein>
    <recommendedName>
        <fullName evidence="2">UTP--glucose-1-phosphate uridylyltransferase</fullName>
        <ecNumber evidence="2">2.7.7.9</ecNumber>
    </recommendedName>
</protein>
<dbReference type="PANTHER" id="PTHR43197">
    <property type="entry name" value="UTP--GLUCOSE-1-PHOSPHATE URIDYLYLTRANSFERASE"/>
    <property type="match status" value="1"/>
</dbReference>
<dbReference type="InterPro" id="IPR029044">
    <property type="entry name" value="Nucleotide-diphossugar_trans"/>
</dbReference>
<dbReference type="EC" id="2.7.7.9" evidence="2"/>
<evidence type="ECO:0000256" key="4">
    <source>
        <dbReference type="ARBA" id="ARBA00022695"/>
    </source>
</evidence>
<evidence type="ECO:0000313" key="8">
    <source>
        <dbReference type="Proteomes" id="UP000034682"/>
    </source>
</evidence>
<dbReference type="EMBL" id="LCOK01000008">
    <property type="protein sequence ID" value="KKU77033.1"/>
    <property type="molecule type" value="Genomic_DNA"/>
</dbReference>
<dbReference type="Proteomes" id="UP000034682">
    <property type="component" value="Unassembled WGS sequence"/>
</dbReference>
<comment type="caution">
    <text evidence="7">The sequence shown here is derived from an EMBL/GenBank/DDBJ whole genome shotgun (WGS) entry which is preliminary data.</text>
</comment>
<dbReference type="Gene3D" id="3.90.550.10">
    <property type="entry name" value="Spore Coat Polysaccharide Biosynthesis Protein SpsA, Chain A"/>
    <property type="match status" value="1"/>
</dbReference>
<keyword evidence="3 7" id="KW-0808">Transferase</keyword>
<dbReference type="GO" id="GO:0003983">
    <property type="term" value="F:UTP:glucose-1-phosphate uridylyltransferase activity"/>
    <property type="evidence" value="ECO:0007669"/>
    <property type="project" value="UniProtKB-EC"/>
</dbReference>
<feature type="domain" description="Nucleotidyl transferase" evidence="6">
    <location>
        <begin position="12"/>
        <end position="211"/>
    </location>
</feature>
<evidence type="ECO:0000259" key="6">
    <source>
        <dbReference type="Pfam" id="PF00483"/>
    </source>
</evidence>
<proteinExistence type="inferred from homology"/>
<dbReference type="PANTHER" id="PTHR43197:SF1">
    <property type="entry name" value="UTP--GLUCOSE-1-PHOSPHATE URIDYLYLTRANSFERASE"/>
    <property type="match status" value="1"/>
</dbReference>
<dbReference type="InterPro" id="IPR005835">
    <property type="entry name" value="NTP_transferase_dom"/>
</dbReference>
<organism evidence="7 8">
    <name type="scientific">Candidatus Giovannonibacteria bacterium GW2011_GWB1_47_6b</name>
    <dbReference type="NCBI Taxonomy" id="1618655"/>
    <lineage>
        <taxon>Bacteria</taxon>
        <taxon>Candidatus Giovannoniibacteriota</taxon>
    </lineage>
</organism>
<comment type="catalytic activity">
    <reaction evidence="5">
        <text>alpha-D-glucose 1-phosphate + UTP + H(+) = UDP-alpha-D-glucose + diphosphate</text>
        <dbReference type="Rhea" id="RHEA:19889"/>
        <dbReference type="ChEBI" id="CHEBI:15378"/>
        <dbReference type="ChEBI" id="CHEBI:33019"/>
        <dbReference type="ChEBI" id="CHEBI:46398"/>
        <dbReference type="ChEBI" id="CHEBI:58601"/>
        <dbReference type="ChEBI" id="CHEBI:58885"/>
        <dbReference type="EC" id="2.7.7.9"/>
    </reaction>
</comment>
<evidence type="ECO:0000256" key="1">
    <source>
        <dbReference type="ARBA" id="ARBA00006890"/>
    </source>
</evidence>
<evidence type="ECO:0000256" key="2">
    <source>
        <dbReference type="ARBA" id="ARBA00012415"/>
    </source>
</evidence>
<comment type="similarity">
    <text evidence="1">Belongs to the UDPGP type 2 family.</text>
</comment>
<keyword evidence="4 7" id="KW-0548">Nucleotidyltransferase</keyword>
<dbReference type="InterPro" id="IPR005771">
    <property type="entry name" value="GalU_uridylyltTrfase_bac/arc"/>
</dbReference>
<dbReference type="GO" id="GO:0006011">
    <property type="term" value="P:UDP-alpha-D-glucose metabolic process"/>
    <property type="evidence" value="ECO:0007669"/>
    <property type="project" value="InterPro"/>
</dbReference>